<protein>
    <submittedName>
        <fullName evidence="1">Uncharacterized protein</fullName>
    </submittedName>
</protein>
<organism evidence="1 2">
    <name type="scientific">Alistipes onderdonkii</name>
    <dbReference type="NCBI Taxonomy" id="328813"/>
    <lineage>
        <taxon>Bacteria</taxon>
        <taxon>Pseudomonadati</taxon>
        <taxon>Bacteroidota</taxon>
        <taxon>Bacteroidia</taxon>
        <taxon>Bacteroidales</taxon>
        <taxon>Rikenellaceae</taxon>
        <taxon>Alistipes</taxon>
    </lineage>
</organism>
<gene>
    <name evidence="1" type="ORF">B5G41_01175</name>
</gene>
<comment type="caution">
    <text evidence="1">The sequence shown here is derived from an EMBL/GenBank/DDBJ whole genome shotgun (WGS) entry which is preliminary data.</text>
</comment>
<accession>A0A1Y3R5J5</accession>
<dbReference type="PROSITE" id="PS51257">
    <property type="entry name" value="PROKAR_LIPOPROTEIN"/>
    <property type="match status" value="1"/>
</dbReference>
<sequence>MKNGIIHLAAAALLQGCASLSVVQRNGMENPAAAGSPQRQIRAGTSISVTGSSYPAVAVTPDGGHAVVMSPCGNTSVVVNPDGTHSIAIVNGSTATIVTP</sequence>
<dbReference type="EMBL" id="NFHB01000001">
    <property type="protein sequence ID" value="OUN04949.1"/>
    <property type="molecule type" value="Genomic_DNA"/>
</dbReference>
<dbReference type="AlphaFoldDB" id="A0A1Y3R5J5"/>
<dbReference type="OrthoDB" id="799977at2"/>
<dbReference type="Proteomes" id="UP000195772">
    <property type="component" value="Unassembled WGS sequence"/>
</dbReference>
<name>A0A1Y3R5J5_9BACT</name>
<proteinExistence type="predicted"/>
<dbReference type="RefSeq" id="WP_087401009.1">
    <property type="nucleotide sequence ID" value="NZ_NFHB01000001.1"/>
</dbReference>
<reference evidence="2" key="1">
    <citation type="submission" date="2017-04" db="EMBL/GenBank/DDBJ databases">
        <title>Function of individual gut microbiota members based on whole genome sequencing of pure cultures obtained from chicken caecum.</title>
        <authorList>
            <person name="Medvecky M."/>
            <person name="Cejkova D."/>
            <person name="Polansky O."/>
            <person name="Karasova D."/>
            <person name="Kubasova T."/>
            <person name="Cizek A."/>
            <person name="Rychlik I."/>
        </authorList>
    </citation>
    <scope>NUCLEOTIDE SEQUENCE [LARGE SCALE GENOMIC DNA]</scope>
    <source>
        <strain evidence="2">An90</strain>
    </source>
</reference>
<evidence type="ECO:0000313" key="1">
    <source>
        <dbReference type="EMBL" id="OUN04949.1"/>
    </source>
</evidence>
<evidence type="ECO:0000313" key="2">
    <source>
        <dbReference type="Proteomes" id="UP000195772"/>
    </source>
</evidence>